<protein>
    <recommendedName>
        <fullName evidence="8">MAPEG family-domain-containing protein</fullName>
    </recommendedName>
</protein>
<name>A0A4V1J5V4_9FUNG</name>
<sequence length="163" mass="18089">MFATTSDRIQFGCVFTTLLLWIVSLGPLYYGRTRRRFANGFAATTASLEGVTVPSDGQEAPSGYDHSTPRLPRHLSTMFGHRAQGAHLNTFEAFTMFALAVYFNWFGAGSHTGANALCIIFVVCRAFYLVTYWGGQATLRTIFWSVGFLATLILFILPFGTNY</sequence>
<dbReference type="InterPro" id="IPR001129">
    <property type="entry name" value="Membr-assoc_MAPEG"/>
</dbReference>
<accession>A0A4V1J5V4</accession>
<evidence type="ECO:0008006" key="8">
    <source>
        <dbReference type="Google" id="ProtNLM"/>
    </source>
</evidence>
<keyword evidence="4 5" id="KW-0472">Membrane</keyword>
<dbReference type="AlphaFoldDB" id="A0A4V1J5V4"/>
<feature type="transmembrane region" description="Helical" evidence="5">
    <location>
        <begin position="88"/>
        <end position="106"/>
    </location>
</feature>
<evidence type="ECO:0000256" key="4">
    <source>
        <dbReference type="ARBA" id="ARBA00023136"/>
    </source>
</evidence>
<dbReference type="PANTHER" id="PTHR35371:SF1">
    <property type="entry name" value="BLR7753 PROTEIN"/>
    <property type="match status" value="1"/>
</dbReference>
<keyword evidence="2 5" id="KW-0812">Transmembrane</keyword>
<comment type="subcellular location">
    <subcellularLocation>
        <location evidence="1">Membrane</location>
    </subcellularLocation>
</comment>
<dbReference type="InterPro" id="IPR023352">
    <property type="entry name" value="MAPEG-like_dom_sf"/>
</dbReference>
<evidence type="ECO:0000313" key="7">
    <source>
        <dbReference type="Proteomes" id="UP000268162"/>
    </source>
</evidence>
<reference evidence="7" key="1">
    <citation type="journal article" date="2018" name="Nat. Microbiol.">
        <title>Leveraging single-cell genomics to expand the fungal tree of life.</title>
        <authorList>
            <person name="Ahrendt S.R."/>
            <person name="Quandt C.A."/>
            <person name="Ciobanu D."/>
            <person name="Clum A."/>
            <person name="Salamov A."/>
            <person name="Andreopoulos B."/>
            <person name="Cheng J.F."/>
            <person name="Woyke T."/>
            <person name="Pelin A."/>
            <person name="Henrissat B."/>
            <person name="Reynolds N.K."/>
            <person name="Benny G.L."/>
            <person name="Smith M.E."/>
            <person name="James T.Y."/>
            <person name="Grigoriev I.V."/>
        </authorList>
    </citation>
    <scope>NUCLEOTIDE SEQUENCE [LARGE SCALE GENOMIC DNA]</scope>
    <source>
        <strain evidence="7">RSA 468</strain>
    </source>
</reference>
<evidence type="ECO:0000256" key="5">
    <source>
        <dbReference type="SAM" id="Phobius"/>
    </source>
</evidence>
<evidence type="ECO:0000256" key="2">
    <source>
        <dbReference type="ARBA" id="ARBA00022692"/>
    </source>
</evidence>
<dbReference type="GO" id="GO:0016020">
    <property type="term" value="C:membrane"/>
    <property type="evidence" value="ECO:0007669"/>
    <property type="project" value="UniProtKB-SubCell"/>
</dbReference>
<evidence type="ECO:0000256" key="1">
    <source>
        <dbReference type="ARBA" id="ARBA00004370"/>
    </source>
</evidence>
<evidence type="ECO:0000256" key="3">
    <source>
        <dbReference type="ARBA" id="ARBA00022989"/>
    </source>
</evidence>
<keyword evidence="3 5" id="KW-1133">Transmembrane helix</keyword>
<dbReference type="Pfam" id="PF01124">
    <property type="entry name" value="MAPEG"/>
    <property type="match status" value="1"/>
</dbReference>
<dbReference type="PANTHER" id="PTHR35371">
    <property type="entry name" value="INNER MEMBRANE PROTEIN"/>
    <property type="match status" value="1"/>
</dbReference>
<dbReference type="OrthoDB" id="2122304at2759"/>
<feature type="transmembrane region" description="Helical" evidence="5">
    <location>
        <begin position="142"/>
        <end position="160"/>
    </location>
</feature>
<dbReference type="Gene3D" id="1.20.120.550">
    <property type="entry name" value="Membrane associated eicosanoid/glutathione metabolism-like domain"/>
    <property type="match status" value="1"/>
</dbReference>
<feature type="transmembrane region" description="Helical" evidence="5">
    <location>
        <begin position="112"/>
        <end position="130"/>
    </location>
</feature>
<dbReference type="SUPFAM" id="SSF161084">
    <property type="entry name" value="MAPEG domain-like"/>
    <property type="match status" value="1"/>
</dbReference>
<dbReference type="EMBL" id="ML002212">
    <property type="protein sequence ID" value="RKP40369.1"/>
    <property type="molecule type" value="Genomic_DNA"/>
</dbReference>
<proteinExistence type="predicted"/>
<dbReference type="Proteomes" id="UP000268162">
    <property type="component" value="Unassembled WGS sequence"/>
</dbReference>
<evidence type="ECO:0000313" key="6">
    <source>
        <dbReference type="EMBL" id="RKP40369.1"/>
    </source>
</evidence>
<gene>
    <name evidence="6" type="ORF">BJ085DRAFT_37662</name>
</gene>
<feature type="transmembrane region" description="Helical" evidence="5">
    <location>
        <begin position="12"/>
        <end position="30"/>
    </location>
</feature>
<keyword evidence="7" id="KW-1185">Reference proteome</keyword>
<organism evidence="6 7">
    <name type="scientific">Dimargaris cristalligena</name>
    <dbReference type="NCBI Taxonomy" id="215637"/>
    <lineage>
        <taxon>Eukaryota</taxon>
        <taxon>Fungi</taxon>
        <taxon>Fungi incertae sedis</taxon>
        <taxon>Zoopagomycota</taxon>
        <taxon>Kickxellomycotina</taxon>
        <taxon>Dimargaritomycetes</taxon>
        <taxon>Dimargaritales</taxon>
        <taxon>Dimargaritaceae</taxon>
        <taxon>Dimargaris</taxon>
    </lineage>
</organism>